<sequence length="183" mass="19606">MLYQLGERKPVIEGAHFIADSASIIGSVVLKENASIWFNCVIRGDNDLITIGENSNVQDGAVLHTDPGFKLTLGKGVTIGHNAMVHGCDVGDFSLIGINAVVLNGAKIGKHCLIGANAFIPEGMEIPDGSLVVGSPAVIKRQLSEQQQKMLELGAYHYVQNGQRYKKDLTPLNIDDVLLATVE</sequence>
<dbReference type="AlphaFoldDB" id="A0A1Y5I0J7"/>
<dbReference type="InterPro" id="IPR011004">
    <property type="entry name" value="Trimer_LpxA-like_sf"/>
</dbReference>
<dbReference type="Pfam" id="PF00132">
    <property type="entry name" value="Hexapep"/>
    <property type="match status" value="1"/>
</dbReference>
<dbReference type="EMBL" id="MABE01000311">
    <property type="protein sequence ID" value="OUS40565.1"/>
    <property type="molecule type" value="Genomic_DNA"/>
</dbReference>
<proteinExistence type="predicted"/>
<dbReference type="CDD" id="cd04645">
    <property type="entry name" value="LbH_gamma_CA_like"/>
    <property type="match status" value="1"/>
</dbReference>
<gene>
    <name evidence="1" type="ORF">A9R00_05395</name>
</gene>
<name>A0A1Y5I0J7_OLEAN</name>
<organism evidence="1 2">
    <name type="scientific">Oleispira antarctica</name>
    <dbReference type="NCBI Taxonomy" id="188908"/>
    <lineage>
        <taxon>Bacteria</taxon>
        <taxon>Pseudomonadati</taxon>
        <taxon>Pseudomonadota</taxon>
        <taxon>Gammaproteobacteria</taxon>
        <taxon>Oceanospirillales</taxon>
        <taxon>Oceanospirillaceae</taxon>
        <taxon>Oleispira</taxon>
    </lineage>
</organism>
<evidence type="ECO:0000313" key="1">
    <source>
        <dbReference type="EMBL" id="OUS40565.1"/>
    </source>
</evidence>
<dbReference type="Proteomes" id="UP000227088">
    <property type="component" value="Unassembled WGS sequence"/>
</dbReference>
<dbReference type="Gene3D" id="2.160.10.10">
    <property type="entry name" value="Hexapeptide repeat proteins"/>
    <property type="match status" value="1"/>
</dbReference>
<dbReference type="InterPro" id="IPR001451">
    <property type="entry name" value="Hexapep"/>
</dbReference>
<reference evidence="2" key="1">
    <citation type="journal article" date="2017" name="Proc. Natl. Acad. Sci. U.S.A.">
        <title>Simulation of Deepwater Horizon oil plume reveals substrate specialization within a complex community of hydrocarbon degraders.</title>
        <authorList>
            <person name="Hu P."/>
            <person name="Dubinsky E.A."/>
            <person name="Probst A.J."/>
            <person name="Wang J."/>
            <person name="Sieber C.M.K."/>
            <person name="Tom L.M."/>
            <person name="Gardinali P."/>
            <person name="Banfield J.F."/>
            <person name="Atlas R.M."/>
            <person name="Andersen G.L."/>
        </authorList>
    </citation>
    <scope>NUCLEOTIDE SEQUENCE [LARGE SCALE GENOMIC DNA]</scope>
</reference>
<dbReference type="PANTHER" id="PTHR13061">
    <property type="entry name" value="DYNACTIN SUBUNIT P25"/>
    <property type="match status" value="1"/>
</dbReference>
<evidence type="ECO:0000313" key="2">
    <source>
        <dbReference type="Proteomes" id="UP000227088"/>
    </source>
</evidence>
<dbReference type="InterPro" id="IPR047324">
    <property type="entry name" value="LbH_gamma_CA-like"/>
</dbReference>
<dbReference type="InterPro" id="IPR050484">
    <property type="entry name" value="Transf_Hexapept/Carb_Anhydrase"/>
</dbReference>
<dbReference type="PANTHER" id="PTHR13061:SF29">
    <property type="entry name" value="GAMMA CARBONIC ANHYDRASE-LIKE 1, MITOCHONDRIAL-RELATED"/>
    <property type="match status" value="1"/>
</dbReference>
<dbReference type="SUPFAM" id="SSF51161">
    <property type="entry name" value="Trimeric LpxA-like enzymes"/>
    <property type="match status" value="1"/>
</dbReference>
<comment type="caution">
    <text evidence="1">The sequence shown here is derived from an EMBL/GenBank/DDBJ whole genome shotgun (WGS) entry which is preliminary data.</text>
</comment>
<accession>A0A1Y5I0J7</accession>
<protein>
    <submittedName>
        <fullName evidence="1">Gamma carbonic anhydrase family protein</fullName>
    </submittedName>
</protein>